<feature type="region of interest" description="Disordered" evidence="1">
    <location>
        <begin position="30"/>
        <end position="88"/>
    </location>
</feature>
<evidence type="ECO:0000256" key="1">
    <source>
        <dbReference type="SAM" id="MobiDB-lite"/>
    </source>
</evidence>
<name>A0ABU4PR26_9SPHN</name>
<reference evidence="3 4" key="1">
    <citation type="submission" date="2023-11" db="EMBL/GenBank/DDBJ databases">
        <title>MicrobeMod: A computational toolkit for identifying prokaryotic methylation and restriction-modification with nanopore sequencing.</title>
        <authorList>
            <person name="Crits-Christoph A."/>
            <person name="Kang S.C."/>
            <person name="Lee H."/>
            <person name="Ostrov N."/>
        </authorList>
    </citation>
    <scope>NUCLEOTIDE SEQUENCE [LARGE SCALE GENOMIC DNA]</scope>
    <source>
        <strain evidence="3 4">ATCC 14820</strain>
    </source>
</reference>
<sequence length="131" mass="13249">MTRPMCPALLLLSAIAASAACLPTAGFAQQATTAPTTPAPATTQPSSGDTIRLSDRERDAILNSNTVESAAAARGERPGSGGPGIHGEIGAMIGSNGTRGVYGTAAIPLGDNAGAVVSFESSHYNWPRRSR</sequence>
<dbReference type="EMBL" id="JAWXXV010000001">
    <property type="protein sequence ID" value="MDX5985612.1"/>
    <property type="molecule type" value="Genomic_DNA"/>
</dbReference>
<comment type="caution">
    <text evidence="3">The sequence shown here is derived from an EMBL/GenBank/DDBJ whole genome shotgun (WGS) entry which is preliminary data.</text>
</comment>
<proteinExistence type="predicted"/>
<dbReference type="RefSeq" id="WP_245535592.1">
    <property type="nucleotide sequence ID" value="NZ_JAWXXV010000001.1"/>
</dbReference>
<feature type="signal peptide" evidence="2">
    <location>
        <begin position="1"/>
        <end position="19"/>
    </location>
</feature>
<keyword evidence="2" id="KW-0732">Signal</keyword>
<dbReference type="PROSITE" id="PS51257">
    <property type="entry name" value="PROKAR_LIPOPROTEIN"/>
    <property type="match status" value="1"/>
</dbReference>
<feature type="chain" id="PRO_5046236477" evidence="2">
    <location>
        <begin position="20"/>
        <end position="131"/>
    </location>
</feature>
<protein>
    <submittedName>
        <fullName evidence="3">Uncharacterized protein</fullName>
    </submittedName>
</protein>
<feature type="compositionally biased region" description="Gly residues" evidence="1">
    <location>
        <begin position="78"/>
        <end position="87"/>
    </location>
</feature>
<feature type="compositionally biased region" description="Low complexity" evidence="1">
    <location>
        <begin position="30"/>
        <end position="45"/>
    </location>
</feature>
<organism evidence="3 4">
    <name type="scientific">Sphingomonas echinoides</name>
    <dbReference type="NCBI Taxonomy" id="59803"/>
    <lineage>
        <taxon>Bacteria</taxon>
        <taxon>Pseudomonadati</taxon>
        <taxon>Pseudomonadota</taxon>
        <taxon>Alphaproteobacteria</taxon>
        <taxon>Sphingomonadales</taxon>
        <taxon>Sphingomonadaceae</taxon>
        <taxon>Sphingomonas</taxon>
    </lineage>
</organism>
<accession>A0ABU4PR26</accession>
<evidence type="ECO:0000256" key="2">
    <source>
        <dbReference type="SAM" id="SignalP"/>
    </source>
</evidence>
<dbReference type="Proteomes" id="UP001279660">
    <property type="component" value="Unassembled WGS sequence"/>
</dbReference>
<gene>
    <name evidence="3" type="ORF">SIL82_15255</name>
</gene>
<keyword evidence="4" id="KW-1185">Reference proteome</keyword>
<evidence type="ECO:0000313" key="3">
    <source>
        <dbReference type="EMBL" id="MDX5985612.1"/>
    </source>
</evidence>
<evidence type="ECO:0000313" key="4">
    <source>
        <dbReference type="Proteomes" id="UP001279660"/>
    </source>
</evidence>